<keyword evidence="9" id="KW-1185">Reference proteome</keyword>
<protein>
    <recommendedName>
        <fullName evidence="5">Urease accessory protein UreE</fullName>
    </recommendedName>
</protein>
<dbReference type="Gene3D" id="3.30.70.790">
    <property type="entry name" value="UreE, C-terminal domain"/>
    <property type="match status" value="1"/>
</dbReference>
<keyword evidence="3 5" id="KW-0533">Nickel</keyword>
<evidence type="ECO:0000256" key="6">
    <source>
        <dbReference type="SAM" id="MobiDB-lite"/>
    </source>
</evidence>
<dbReference type="InterPro" id="IPR004029">
    <property type="entry name" value="UreE_N"/>
</dbReference>
<dbReference type="Pfam" id="PF02814">
    <property type="entry name" value="UreE_N"/>
    <property type="match status" value="1"/>
</dbReference>
<dbReference type="EMBL" id="VFFF01000002">
    <property type="protein sequence ID" value="TNY31322.1"/>
    <property type="molecule type" value="Genomic_DNA"/>
</dbReference>
<dbReference type="AlphaFoldDB" id="A0A5C5GBH1"/>
<sequence>MTDLPAAGSVLRAADRAGKTPFDLVPLTYDERMLRRRRLVTAHDEGFLVDLPQTVSVDQGDCFALADGRLVEVIAAEEELLEVSAGVEAVARIAWHIGNRHAPAQIESGEGTPRILIRRDPVLAKMLEQLGATVTEVREPFRPEGGAYGVGRTMGHSHGDGHSHAHDHHDHTHDHHHRDH</sequence>
<dbReference type="Gene3D" id="2.60.260.20">
    <property type="entry name" value="Urease metallochaperone UreE, N-terminal domain"/>
    <property type="match status" value="1"/>
</dbReference>
<dbReference type="GO" id="GO:0065003">
    <property type="term" value="P:protein-containing complex assembly"/>
    <property type="evidence" value="ECO:0007669"/>
    <property type="project" value="InterPro"/>
</dbReference>
<evidence type="ECO:0000256" key="3">
    <source>
        <dbReference type="ARBA" id="ARBA00022596"/>
    </source>
</evidence>
<proteinExistence type="inferred from homology"/>
<feature type="region of interest" description="Disordered" evidence="6">
    <location>
        <begin position="141"/>
        <end position="180"/>
    </location>
</feature>
<dbReference type="OrthoDB" id="9802215at2"/>
<dbReference type="InterPro" id="IPR036118">
    <property type="entry name" value="UreE_N_sf"/>
</dbReference>
<dbReference type="Proteomes" id="UP000314011">
    <property type="component" value="Unassembled WGS sequence"/>
</dbReference>
<dbReference type="HAMAP" id="MF_00822">
    <property type="entry name" value="UreE"/>
    <property type="match status" value="1"/>
</dbReference>
<comment type="function">
    <text evidence="5">Involved in urease metallocenter assembly. Binds nickel. Probably functions as a nickel donor during metallocenter assembly.</text>
</comment>
<dbReference type="GO" id="GO:0051082">
    <property type="term" value="F:unfolded protein binding"/>
    <property type="evidence" value="ECO:0007669"/>
    <property type="project" value="UniProtKB-UniRule"/>
</dbReference>
<comment type="caution">
    <text evidence="8">The sequence shown here is derived from an EMBL/GenBank/DDBJ whole genome shotgun (WGS) entry which is preliminary data.</text>
</comment>
<evidence type="ECO:0000256" key="4">
    <source>
        <dbReference type="ARBA" id="ARBA00023186"/>
    </source>
</evidence>
<dbReference type="SUPFAM" id="SSF69287">
    <property type="entry name" value="Urease metallochaperone UreE, N-terminal domain"/>
    <property type="match status" value="1"/>
</dbReference>
<evidence type="ECO:0000313" key="8">
    <source>
        <dbReference type="EMBL" id="TNY31322.1"/>
    </source>
</evidence>
<dbReference type="CDD" id="cd00571">
    <property type="entry name" value="UreE"/>
    <property type="match status" value="1"/>
</dbReference>
<dbReference type="InterPro" id="IPR007864">
    <property type="entry name" value="UreE_C_dom"/>
</dbReference>
<dbReference type="InterPro" id="IPR012406">
    <property type="entry name" value="UreE"/>
</dbReference>
<dbReference type="SUPFAM" id="SSF69737">
    <property type="entry name" value="Urease metallochaperone UreE, C-terminal domain"/>
    <property type="match status" value="1"/>
</dbReference>
<dbReference type="SMART" id="SM00988">
    <property type="entry name" value="UreE_N"/>
    <property type="match status" value="1"/>
</dbReference>
<gene>
    <name evidence="5" type="primary">ureE</name>
    <name evidence="8" type="ORF">FHY64_14990</name>
</gene>
<evidence type="ECO:0000259" key="7">
    <source>
        <dbReference type="SMART" id="SM00988"/>
    </source>
</evidence>
<evidence type="ECO:0000256" key="1">
    <source>
        <dbReference type="ARBA" id="ARBA00004496"/>
    </source>
</evidence>
<feature type="domain" description="UreE urease accessory N-terminal" evidence="7">
    <location>
        <begin position="6"/>
        <end position="71"/>
    </location>
</feature>
<dbReference type="Pfam" id="PF05194">
    <property type="entry name" value="UreE_C"/>
    <property type="match status" value="1"/>
</dbReference>
<evidence type="ECO:0000313" key="9">
    <source>
        <dbReference type="Proteomes" id="UP000314011"/>
    </source>
</evidence>
<evidence type="ECO:0000256" key="2">
    <source>
        <dbReference type="ARBA" id="ARBA00022490"/>
    </source>
</evidence>
<dbReference type="GO" id="GO:0006457">
    <property type="term" value="P:protein folding"/>
    <property type="evidence" value="ECO:0007669"/>
    <property type="project" value="InterPro"/>
</dbReference>
<comment type="subcellular location">
    <subcellularLocation>
        <location evidence="1 5">Cytoplasm</location>
    </subcellularLocation>
</comment>
<organism evidence="8 9">
    <name type="scientific">Pelagovum pacificum</name>
    <dbReference type="NCBI Taxonomy" id="2588711"/>
    <lineage>
        <taxon>Bacteria</taxon>
        <taxon>Pseudomonadati</taxon>
        <taxon>Pseudomonadota</taxon>
        <taxon>Alphaproteobacteria</taxon>
        <taxon>Rhodobacterales</taxon>
        <taxon>Paracoccaceae</taxon>
        <taxon>Pelagovum</taxon>
    </lineage>
</organism>
<dbReference type="GO" id="GO:0005737">
    <property type="term" value="C:cytoplasm"/>
    <property type="evidence" value="ECO:0007669"/>
    <property type="project" value="UniProtKB-SubCell"/>
</dbReference>
<keyword evidence="2 5" id="KW-0963">Cytoplasm</keyword>
<dbReference type="GO" id="GO:0016151">
    <property type="term" value="F:nickel cation binding"/>
    <property type="evidence" value="ECO:0007669"/>
    <property type="project" value="UniProtKB-UniRule"/>
</dbReference>
<feature type="compositionally biased region" description="Basic and acidic residues" evidence="6">
    <location>
        <begin position="157"/>
        <end position="173"/>
    </location>
</feature>
<reference evidence="8 9" key="1">
    <citation type="submission" date="2019-06" db="EMBL/GenBank/DDBJ databases">
        <title>Genome of new Rhodobacteraceae sp. SM1903.</title>
        <authorList>
            <person name="Ren X."/>
        </authorList>
    </citation>
    <scope>NUCLEOTIDE SEQUENCE [LARGE SCALE GENOMIC DNA]</scope>
    <source>
        <strain evidence="8 9">SM1903</strain>
    </source>
</reference>
<keyword evidence="4 5" id="KW-0143">Chaperone</keyword>
<dbReference type="GO" id="GO:0019627">
    <property type="term" value="P:urea metabolic process"/>
    <property type="evidence" value="ECO:0007669"/>
    <property type="project" value="InterPro"/>
</dbReference>
<evidence type="ECO:0000256" key="5">
    <source>
        <dbReference type="HAMAP-Rule" id="MF_00822"/>
    </source>
</evidence>
<accession>A0A5C5GBH1</accession>
<dbReference type="PIRSF" id="PIRSF036402">
    <property type="entry name" value="Ureas_acces_UreE"/>
    <property type="match status" value="1"/>
</dbReference>
<dbReference type="RefSeq" id="WP_140196201.1">
    <property type="nucleotide sequence ID" value="NZ_CP065915.1"/>
</dbReference>
<comment type="similarity">
    <text evidence="5">Belongs to the UreE family.</text>
</comment>
<name>A0A5C5GBH1_9RHOB</name>